<evidence type="ECO:0000313" key="2">
    <source>
        <dbReference type="Proteomes" id="UP000179467"/>
    </source>
</evidence>
<organism evidence="1 2">
    <name type="scientific">Edaphosphingomonas haloaromaticamans</name>
    <dbReference type="NCBI Taxonomy" id="653954"/>
    <lineage>
        <taxon>Bacteria</taxon>
        <taxon>Pseudomonadati</taxon>
        <taxon>Pseudomonadota</taxon>
        <taxon>Alphaproteobacteria</taxon>
        <taxon>Sphingomonadales</taxon>
        <taxon>Rhizorhabdaceae</taxon>
        <taxon>Edaphosphingomonas</taxon>
    </lineage>
</organism>
<keyword evidence="2" id="KW-1185">Reference proteome</keyword>
<name>A0A1S1HFU5_9SPHN</name>
<evidence type="ECO:0000313" key="1">
    <source>
        <dbReference type="EMBL" id="OHT20692.1"/>
    </source>
</evidence>
<dbReference type="EMBL" id="MIPT01000001">
    <property type="protein sequence ID" value="OHT20692.1"/>
    <property type="molecule type" value="Genomic_DNA"/>
</dbReference>
<protein>
    <submittedName>
        <fullName evidence="1">Uncharacterized protein</fullName>
    </submittedName>
</protein>
<reference evidence="1 2" key="1">
    <citation type="submission" date="2016-09" db="EMBL/GenBank/DDBJ databases">
        <title>Metabolic pathway, cell adaptation mechanisms and a novel monoxygenase revealed through proteogenomic-transcription analysis of a Sphingomonas haloaromaticamans strain degrading the fungicide ortho-phenylphenol.</title>
        <authorList>
            <person name="Perruchon C."/>
            <person name="Papadopoulou E.S."/>
            <person name="Rousidou C."/>
            <person name="Vasileiadis S."/>
            <person name="Tanou G."/>
            <person name="Amoutzias G."/>
            <person name="Molassiotis A."/>
            <person name="Karpouzas D.G."/>
        </authorList>
    </citation>
    <scope>NUCLEOTIDE SEQUENCE [LARGE SCALE GENOMIC DNA]</scope>
    <source>
        <strain evidence="1 2">P3</strain>
    </source>
</reference>
<comment type="caution">
    <text evidence="1">The sequence shown here is derived from an EMBL/GenBank/DDBJ whole genome shotgun (WGS) entry which is preliminary data.</text>
</comment>
<gene>
    <name evidence="1" type="ORF">BHE75_02692</name>
</gene>
<proteinExistence type="predicted"/>
<dbReference type="Proteomes" id="UP000179467">
    <property type="component" value="Unassembled WGS sequence"/>
</dbReference>
<dbReference type="AlphaFoldDB" id="A0A1S1HFU5"/>
<sequence length="156" mass="17222">MRVPVVPQAGCEHGECFAGVSRLVGKTGGEMVTGWCIWERPRAWAEAEHHAVWRREDGSLIDPTPKPDGETEILFVPDASALWAGPGHNGLPTVRRPNQLNRNAITWVEMADQADALIRPYRIPGVFGIPANVMEQLRVLAEKQKKAEARLQAKGL</sequence>
<accession>A0A1S1HFU5</accession>